<keyword evidence="1" id="KW-1133">Transmembrane helix</keyword>
<sequence length="209" mass="24561">METTSYLKIPKKENIKPVLHRKDINLEDEKTEFLCFICLEKNLKDFVLYPCCSLCSAAVHKKCWYKLRKTQKLSSLRSKLLGLNKLDPILCTICKTGVAKIEEEEGDDFKWAQDCNDNKEYLQDELLRTIYSILNNGIDNNNNNNFILHSRYIFFFNLVFLIVLITLTTSLILFFKVSVPYAFLIALLILYEVIVLQIVIYFYIKIKYN</sequence>
<dbReference type="EMBL" id="LT608262">
    <property type="protein sequence ID" value="SCO64466.1"/>
    <property type="molecule type" value="Genomic_DNA"/>
</dbReference>
<keyword evidence="1" id="KW-0472">Membrane</keyword>
<dbReference type="Proteomes" id="UP000219974">
    <property type="component" value="Chromosome 14"/>
</dbReference>
<dbReference type="OMA" id="WRKTQKL"/>
<proteinExistence type="predicted"/>
<organism evidence="2 7">
    <name type="scientific">Plasmodium berghei</name>
    <dbReference type="NCBI Taxonomy" id="5821"/>
    <lineage>
        <taxon>Eukaryota</taxon>
        <taxon>Sar</taxon>
        <taxon>Alveolata</taxon>
        <taxon>Apicomplexa</taxon>
        <taxon>Aconoidasida</taxon>
        <taxon>Haemosporida</taxon>
        <taxon>Plasmodiidae</taxon>
        <taxon>Plasmodium</taxon>
        <taxon>Plasmodium (Vinckeia)</taxon>
    </lineage>
</organism>
<accession>A0A0Z0B7P0</accession>
<name>A0A0Z0B7P0_PLABE</name>
<evidence type="ECO:0000313" key="9">
    <source>
        <dbReference type="Proteomes" id="UP000219974"/>
    </source>
</evidence>
<dbReference type="Proteomes" id="UP000219860">
    <property type="component" value="Chromosome 14"/>
</dbReference>
<dbReference type="EMBL" id="LT608278">
    <property type="protein sequence ID" value="SCO62967.1"/>
    <property type="molecule type" value="Genomic_DNA"/>
</dbReference>
<dbReference type="OrthoDB" id="429628at2759"/>
<dbReference type="VEuPathDB" id="PlasmoDB:PBANKA_1453800"/>
<dbReference type="EMBL" id="LT160034">
    <property type="protein sequence ID" value="CXJ26766.1"/>
    <property type="molecule type" value="Genomic_DNA"/>
</dbReference>
<evidence type="ECO:0000313" key="2">
    <source>
        <dbReference type="EMBL" id="CXJ26766.1"/>
    </source>
</evidence>
<dbReference type="Proteomes" id="UP000516480">
    <property type="component" value="Chromosome 14"/>
</dbReference>
<evidence type="ECO:0000313" key="10">
    <source>
        <dbReference type="Proteomes" id="UP000220214"/>
    </source>
</evidence>
<evidence type="ECO:0000313" key="11">
    <source>
        <dbReference type="Proteomes" id="UP000516480"/>
    </source>
</evidence>
<protein>
    <submittedName>
        <fullName evidence="2">Uncharacterized protein</fullName>
    </submittedName>
</protein>
<dbReference type="Proteomes" id="UP000220214">
    <property type="component" value="Chromosome 14"/>
</dbReference>
<dbReference type="AlphaFoldDB" id="A0A0Z0B7P0"/>
<gene>
    <name evidence="2" type="ORF">PBK173_000481300</name>
    <name evidence="4" type="ORF">PBNK65E_000471600</name>
    <name evidence="3" type="ORF">PBNK65NY_000470200</name>
    <name evidence="6" type="ORF">PBSP11A_000471200</name>
    <name evidence="5" type="ORF">PBSP11RLL_000470800</name>
</gene>
<dbReference type="Proteomes" id="UP000069549">
    <property type="component" value="Chromosome 14"/>
</dbReference>
<evidence type="ECO:0000313" key="6">
    <source>
        <dbReference type="EMBL" id="SCO64466.1"/>
    </source>
</evidence>
<feature type="transmembrane region" description="Helical" evidence="1">
    <location>
        <begin position="181"/>
        <end position="204"/>
    </location>
</feature>
<evidence type="ECO:0000313" key="8">
    <source>
        <dbReference type="Proteomes" id="UP000219860"/>
    </source>
</evidence>
<keyword evidence="1" id="KW-0812">Transmembrane</keyword>
<dbReference type="EMBL" id="LT608150">
    <property type="protein sequence ID" value="SCM26951.1"/>
    <property type="molecule type" value="Genomic_DNA"/>
</dbReference>
<dbReference type="EMBL" id="LT614640">
    <property type="protein sequence ID" value="SCN28719.1"/>
    <property type="molecule type" value="Genomic_DNA"/>
</dbReference>
<evidence type="ECO:0000313" key="5">
    <source>
        <dbReference type="EMBL" id="SCO62967.1"/>
    </source>
</evidence>
<reference evidence="2 7" key="1">
    <citation type="submission" date="2016-02" db="EMBL/GenBank/DDBJ databases">
        <authorList>
            <consortium name="Pathogen Informatics"/>
        </authorList>
    </citation>
    <scope>NUCLEOTIDE SEQUENCE [LARGE SCALE GENOMIC DNA]</scope>
    <source>
        <strain evidence="2 7">K173</strain>
        <strain evidence="3 11">NK65 ny</strain>
        <strain evidence="4 10">NK65e</strain>
        <strain evidence="6 8">SP11 Antwerpcl1</strain>
        <strain evidence="5 9">SP11 RLL</strain>
    </source>
</reference>
<evidence type="ECO:0000313" key="4">
    <source>
        <dbReference type="EMBL" id="SCN28719.1"/>
    </source>
</evidence>
<evidence type="ECO:0000313" key="7">
    <source>
        <dbReference type="Proteomes" id="UP000069549"/>
    </source>
</evidence>
<evidence type="ECO:0000256" key="1">
    <source>
        <dbReference type="SAM" id="Phobius"/>
    </source>
</evidence>
<feature type="transmembrane region" description="Helical" evidence="1">
    <location>
        <begin position="152"/>
        <end position="175"/>
    </location>
</feature>
<evidence type="ECO:0000313" key="3">
    <source>
        <dbReference type="EMBL" id="SCM26951.1"/>
    </source>
</evidence>